<protein>
    <submittedName>
        <fullName evidence="2">Mucin</fullName>
    </submittedName>
</protein>
<feature type="region of interest" description="Disordered" evidence="1">
    <location>
        <begin position="322"/>
        <end position="345"/>
    </location>
</feature>
<feature type="compositionally biased region" description="Polar residues" evidence="1">
    <location>
        <begin position="544"/>
        <end position="579"/>
    </location>
</feature>
<feature type="region of interest" description="Disordered" evidence="1">
    <location>
        <begin position="203"/>
        <end position="250"/>
    </location>
</feature>
<evidence type="ECO:0000256" key="1">
    <source>
        <dbReference type="SAM" id="MobiDB-lite"/>
    </source>
</evidence>
<dbReference type="EMBL" id="GEDV01000071">
    <property type="protein sequence ID" value="JAP88486.1"/>
    <property type="molecule type" value="Transcribed_RNA"/>
</dbReference>
<name>A0A131ZDB1_RHIAP</name>
<feature type="non-terminal residue" evidence="2">
    <location>
        <position position="1"/>
    </location>
</feature>
<feature type="compositionally biased region" description="Polar residues" evidence="1">
    <location>
        <begin position="115"/>
        <end position="159"/>
    </location>
</feature>
<proteinExistence type="predicted"/>
<feature type="compositionally biased region" description="Low complexity" evidence="1">
    <location>
        <begin position="167"/>
        <end position="177"/>
    </location>
</feature>
<feature type="compositionally biased region" description="Polar residues" evidence="1">
    <location>
        <begin position="335"/>
        <end position="345"/>
    </location>
</feature>
<evidence type="ECO:0000313" key="2">
    <source>
        <dbReference type="EMBL" id="JAP88486.1"/>
    </source>
</evidence>
<reference evidence="2" key="1">
    <citation type="journal article" date="2016" name="Ticks Tick Borne Dis.">
        <title>De novo assembly and annotation of the salivary gland transcriptome of Rhipicephalus appendiculatus male and female ticks during blood feeding.</title>
        <authorList>
            <person name="de Castro M.H."/>
            <person name="de Klerk D."/>
            <person name="Pienaar R."/>
            <person name="Latif A.A."/>
            <person name="Rees D.J."/>
            <person name="Mans B.J."/>
        </authorList>
    </citation>
    <scope>NUCLEOTIDE SEQUENCE</scope>
    <source>
        <tissue evidence="2">Salivary glands</tissue>
    </source>
</reference>
<feature type="region of interest" description="Disordered" evidence="1">
    <location>
        <begin position="1"/>
        <end position="46"/>
    </location>
</feature>
<sequence>TEESTRMTRGDSHIYENSSTVSSVSEGKAETAEAATTGTGLRGTDVTSSTIISRTSVTKLRNTSQSVYTGTSITTSTHVASTNALTTRTSHLTTDQSSTEGSQNVTIEDFVTHSTKTSTTGNARIAPNNTSEVSSSSIEKTVTTLTKYDQSGQENSSIRPSPVGVTSTSDFSSLNSSHNPLIKSSTSTSFEASISTELTHPSTAAAHESNTHENINGTSKSSETRTTMSSNQESTETAPGISRASNITSKVSNYSTEKTAIETTATKSAHNENSNMTSATSTTAASVTKQGSSTTRTETITSKVPTSTDGFRTATWIRNLSTNASDKQDERDSNYGATKGSTEGFLSTSTEQTTKMVPIDSRISVRENNASTPVTIQTVSVERVNTSNKANADATSPSIFVSASSVSIISHTSRSVATASSHAATTEGNLAAGVHRISTTVKEKSNESESDSDDRQNSTTWSFSTSTEGSSKWASLDSNITEGTSIVTNMPTAKTVTQQTANVTHENITSPKVLTTASDTELTNNNRSVFATTSAASPNDEESLTSGNNLSDTTAKQNGNINHDNNTGISGSATRVVTKSTEESTR</sequence>
<feature type="region of interest" description="Disordered" evidence="1">
    <location>
        <begin position="533"/>
        <end position="586"/>
    </location>
</feature>
<dbReference type="AlphaFoldDB" id="A0A131ZDB1"/>
<feature type="compositionally biased region" description="Basic and acidic residues" evidence="1">
    <location>
        <begin position="1"/>
        <end position="14"/>
    </location>
</feature>
<feature type="non-terminal residue" evidence="2">
    <location>
        <position position="586"/>
    </location>
</feature>
<feature type="compositionally biased region" description="Polar residues" evidence="1">
    <location>
        <begin position="457"/>
        <end position="476"/>
    </location>
</feature>
<accession>A0A131ZDB1</accession>
<feature type="compositionally biased region" description="Low complexity" evidence="1">
    <location>
        <begin position="277"/>
        <end position="286"/>
    </location>
</feature>
<feature type="region of interest" description="Disordered" evidence="1">
    <location>
        <begin position="440"/>
        <end position="476"/>
    </location>
</feature>
<feature type="region of interest" description="Disordered" evidence="1">
    <location>
        <begin position="115"/>
        <end position="185"/>
    </location>
</feature>
<feature type="compositionally biased region" description="Polar residues" evidence="1">
    <location>
        <begin position="212"/>
        <end position="250"/>
    </location>
</feature>
<feature type="compositionally biased region" description="Polar residues" evidence="1">
    <location>
        <begin position="287"/>
        <end position="308"/>
    </location>
</feature>
<feature type="compositionally biased region" description="Polar residues" evidence="1">
    <location>
        <begin position="15"/>
        <end position="25"/>
    </location>
</feature>
<feature type="region of interest" description="Disordered" evidence="1">
    <location>
        <begin position="264"/>
        <end position="308"/>
    </location>
</feature>
<organism evidence="2">
    <name type="scientific">Rhipicephalus appendiculatus</name>
    <name type="common">Brown ear tick</name>
    <dbReference type="NCBI Taxonomy" id="34631"/>
    <lineage>
        <taxon>Eukaryota</taxon>
        <taxon>Metazoa</taxon>
        <taxon>Ecdysozoa</taxon>
        <taxon>Arthropoda</taxon>
        <taxon>Chelicerata</taxon>
        <taxon>Arachnida</taxon>
        <taxon>Acari</taxon>
        <taxon>Parasitiformes</taxon>
        <taxon>Ixodida</taxon>
        <taxon>Ixodoidea</taxon>
        <taxon>Ixodidae</taxon>
        <taxon>Rhipicephalinae</taxon>
        <taxon>Rhipicephalus</taxon>
        <taxon>Rhipicephalus</taxon>
    </lineage>
</organism>